<dbReference type="Pfam" id="PF04479">
    <property type="entry name" value="RTA1"/>
    <property type="match status" value="1"/>
</dbReference>
<evidence type="ECO:0000256" key="4">
    <source>
        <dbReference type="ARBA" id="ARBA00022989"/>
    </source>
</evidence>
<evidence type="ECO:0000256" key="5">
    <source>
        <dbReference type="ARBA" id="ARBA00023055"/>
    </source>
</evidence>
<feature type="transmembrane region" description="Helical" evidence="9">
    <location>
        <begin position="155"/>
        <end position="180"/>
    </location>
</feature>
<dbReference type="EMBL" id="LK052897">
    <property type="protein sequence ID" value="CDR43749.1"/>
    <property type="molecule type" value="Genomic_DNA"/>
</dbReference>
<feature type="transmembrane region" description="Helical" evidence="9">
    <location>
        <begin position="288"/>
        <end position="308"/>
    </location>
</feature>
<feature type="transmembrane region" description="Helical" evidence="9">
    <location>
        <begin position="201"/>
        <end position="223"/>
    </location>
</feature>
<organism evidence="10">
    <name type="scientific">Cyberlindnera fabianii</name>
    <name type="common">Yeast</name>
    <name type="synonym">Hansenula fabianii</name>
    <dbReference type="NCBI Taxonomy" id="36022"/>
    <lineage>
        <taxon>Eukaryota</taxon>
        <taxon>Fungi</taxon>
        <taxon>Dikarya</taxon>
        <taxon>Ascomycota</taxon>
        <taxon>Saccharomycotina</taxon>
        <taxon>Saccharomycetes</taxon>
        <taxon>Phaffomycetales</taxon>
        <taxon>Phaffomycetaceae</taxon>
        <taxon>Cyberlindnera</taxon>
    </lineage>
</organism>
<proteinExistence type="inferred from homology"/>
<sequence>MTSTVSNYLPEITSLASEVSHLSSVMATMGESDNVFETSRSLAYAMAKLSVVSDQQVLATATATQVIESASSALLVASSSLSSVSSELNQYGFTPNFGINLALTIIMGVLCAVHGGLCIFYQSWWFGITHFIATGLEFGGYIGRVLSSSNTFDRIYYILQITTLTFAPCFIMAGVYYLLAKLIMIYGEKFAVMKPMRYTQVFLTCDVISLLLQGGGGGVAAGANDLNGVNTGKNIMVGGLVFQVVSMAVFMGLFIHLLWRVGYFGNLSGSVTRSFNERYSHIRDKPFFRWYPTGIFGIVLFVFVRSVYRVAELSEGWRGYLVVHEVYFLVLDALMITIACILSVVFHPGFVFGKEKILIAGSRAYKKMIKDEEVNDEVFEFSSRENLTKSGENGRTLL</sequence>
<evidence type="ECO:0000256" key="1">
    <source>
        <dbReference type="ARBA" id="ARBA00004651"/>
    </source>
</evidence>
<dbReference type="GO" id="GO:0000324">
    <property type="term" value="C:fungal-type vacuole"/>
    <property type="evidence" value="ECO:0007669"/>
    <property type="project" value="TreeGrafter"/>
</dbReference>
<dbReference type="PANTHER" id="PTHR31465">
    <property type="entry name" value="PROTEIN RTA1-RELATED"/>
    <property type="match status" value="1"/>
</dbReference>
<name>A0A061BA08_CYBFA</name>
<comment type="similarity">
    <text evidence="2">Belongs to the lipid-translocating exporter (LTE) (TC 9.A.26.1) family.</text>
</comment>
<dbReference type="OrthoDB" id="3358017at2759"/>
<keyword evidence="6 9" id="KW-0472">Membrane</keyword>
<evidence type="ECO:0000256" key="9">
    <source>
        <dbReference type="SAM" id="Phobius"/>
    </source>
</evidence>
<comment type="subcellular location">
    <subcellularLocation>
        <location evidence="1">Cell membrane</location>
        <topology evidence="1">Multi-pass membrane protein</topology>
    </subcellularLocation>
</comment>
<dbReference type="PANTHER" id="PTHR31465:SF9">
    <property type="entry name" value="SPHINGOID LONG-CHAIN BASE TRANSPORTER RSB1"/>
    <property type="match status" value="1"/>
</dbReference>
<accession>A0A061BA08</accession>
<evidence type="ECO:0000256" key="2">
    <source>
        <dbReference type="ARBA" id="ARBA00009969"/>
    </source>
</evidence>
<dbReference type="InterPro" id="IPR007568">
    <property type="entry name" value="RTA1"/>
</dbReference>
<evidence type="ECO:0000256" key="7">
    <source>
        <dbReference type="ARBA" id="ARBA00037472"/>
    </source>
</evidence>
<keyword evidence="4 9" id="KW-1133">Transmembrane helix</keyword>
<evidence type="ECO:0000256" key="8">
    <source>
        <dbReference type="ARBA" id="ARBA00041117"/>
    </source>
</evidence>
<feature type="transmembrane region" description="Helical" evidence="9">
    <location>
        <begin position="235"/>
        <end position="259"/>
    </location>
</feature>
<reference evidence="10" key="1">
    <citation type="journal article" date="2014" name="Genome Announc.">
        <title>Genome sequence of the yeast Cyberlindnera fabianii (Hansenula fabianii).</title>
        <authorList>
            <person name="Freel K.C."/>
            <person name="Sarilar V."/>
            <person name="Neuveglise C."/>
            <person name="Devillers H."/>
            <person name="Friedrich A."/>
            <person name="Schacherer J."/>
        </authorList>
    </citation>
    <scope>NUCLEOTIDE SEQUENCE</scope>
    <source>
        <strain evidence="10">YJS4271</strain>
    </source>
</reference>
<dbReference type="PhylomeDB" id="A0A061BA08"/>
<evidence type="ECO:0000256" key="6">
    <source>
        <dbReference type="ARBA" id="ARBA00023136"/>
    </source>
</evidence>
<comment type="function">
    <text evidence="7">Catalyzes the ATP-dependent translocation of sphingoid long-chain bases (LCBs) from the cytoplasmic site toward the extracytoplasmic side of the membrane (flip-flop). Involved in the establishment of the functional lipid asymmetry of the plasma membrane. Regulates intracellular levels of LCBs, sphingolipid precursors that are growth inhibitory at increased levels.</text>
</comment>
<dbReference type="GO" id="GO:0006869">
    <property type="term" value="P:lipid transport"/>
    <property type="evidence" value="ECO:0007669"/>
    <property type="project" value="UniProtKB-KW"/>
</dbReference>
<keyword evidence="5" id="KW-0813">Transport</keyword>
<protein>
    <recommendedName>
        <fullName evidence="8">Sphingoid long-chain base transporter RSB1</fullName>
    </recommendedName>
</protein>
<dbReference type="VEuPathDB" id="FungiDB:BON22_4729"/>
<feature type="transmembrane region" description="Helical" evidence="9">
    <location>
        <begin position="97"/>
        <end position="117"/>
    </location>
</feature>
<dbReference type="GO" id="GO:0005886">
    <property type="term" value="C:plasma membrane"/>
    <property type="evidence" value="ECO:0007669"/>
    <property type="project" value="UniProtKB-SubCell"/>
</dbReference>
<keyword evidence="5" id="KW-0445">Lipid transport</keyword>
<evidence type="ECO:0000256" key="3">
    <source>
        <dbReference type="ARBA" id="ARBA00022692"/>
    </source>
</evidence>
<keyword evidence="3 9" id="KW-0812">Transmembrane</keyword>
<evidence type="ECO:0000313" key="10">
    <source>
        <dbReference type="EMBL" id="CDR43749.1"/>
    </source>
</evidence>
<dbReference type="AlphaFoldDB" id="A0A061BA08"/>
<feature type="transmembrane region" description="Helical" evidence="9">
    <location>
        <begin position="124"/>
        <end position="143"/>
    </location>
</feature>
<gene>
    <name evidence="10" type="ORF">CYFA0S_12e03906g</name>
</gene>
<feature type="transmembrane region" description="Helical" evidence="9">
    <location>
        <begin position="328"/>
        <end position="353"/>
    </location>
</feature>